<accession>A0ABN7SGJ1</accession>
<keyword evidence="1" id="KW-0472">Membrane</keyword>
<protein>
    <submittedName>
        <fullName evidence="2">Oidioi.mRNA.OKI2018_I69.XSR.g16571.t1.cds</fullName>
    </submittedName>
</protein>
<evidence type="ECO:0000313" key="3">
    <source>
        <dbReference type="Proteomes" id="UP001158576"/>
    </source>
</evidence>
<keyword evidence="1" id="KW-0812">Transmembrane</keyword>
<feature type="transmembrane region" description="Helical" evidence="1">
    <location>
        <begin position="79"/>
        <end position="100"/>
    </location>
</feature>
<feature type="transmembrane region" description="Helical" evidence="1">
    <location>
        <begin position="20"/>
        <end position="39"/>
    </location>
</feature>
<reference evidence="2 3" key="1">
    <citation type="submission" date="2021-04" db="EMBL/GenBank/DDBJ databases">
        <authorList>
            <person name="Bliznina A."/>
        </authorList>
    </citation>
    <scope>NUCLEOTIDE SEQUENCE [LARGE SCALE GENOMIC DNA]</scope>
</reference>
<feature type="transmembrane region" description="Helical" evidence="1">
    <location>
        <begin position="112"/>
        <end position="135"/>
    </location>
</feature>
<sequence length="229" mass="25408">MCCPPNNNGKRKSLQDVVHFYSVGLLLISIFQIICDAATTGIWSYPFGLGCVVGIFGITTGSLGISYSKIKDIENFKSAFKTVIILAYVTIGWSFCIFFYLVQGIGTFMYYYYYPIMMVGELLCFMIQWGFLFYIINIYGAPCQCCSKDSCCYTEAILDVLPETRPFQAQQIPVNAQPQIMNIASPPQSIVYQLPGGQQAYVLQPIAQAPLAHAAPVANAAFKNDEVLK</sequence>
<evidence type="ECO:0000256" key="1">
    <source>
        <dbReference type="SAM" id="Phobius"/>
    </source>
</evidence>
<feature type="transmembrane region" description="Helical" evidence="1">
    <location>
        <begin position="45"/>
        <end position="67"/>
    </location>
</feature>
<proteinExistence type="predicted"/>
<dbReference type="Proteomes" id="UP001158576">
    <property type="component" value="Chromosome XSR"/>
</dbReference>
<keyword evidence="1" id="KW-1133">Transmembrane helix</keyword>
<evidence type="ECO:0000313" key="2">
    <source>
        <dbReference type="EMBL" id="CAG5099539.1"/>
    </source>
</evidence>
<keyword evidence="3" id="KW-1185">Reference proteome</keyword>
<gene>
    <name evidence="2" type="ORF">OKIOD_LOCUS8129</name>
</gene>
<dbReference type="EMBL" id="OU015569">
    <property type="protein sequence ID" value="CAG5099539.1"/>
    <property type="molecule type" value="Genomic_DNA"/>
</dbReference>
<name>A0ABN7SGJ1_OIKDI</name>
<organism evidence="2 3">
    <name type="scientific">Oikopleura dioica</name>
    <name type="common">Tunicate</name>
    <dbReference type="NCBI Taxonomy" id="34765"/>
    <lineage>
        <taxon>Eukaryota</taxon>
        <taxon>Metazoa</taxon>
        <taxon>Chordata</taxon>
        <taxon>Tunicata</taxon>
        <taxon>Appendicularia</taxon>
        <taxon>Copelata</taxon>
        <taxon>Oikopleuridae</taxon>
        <taxon>Oikopleura</taxon>
    </lineage>
</organism>